<dbReference type="Gene3D" id="1.20.5.1500">
    <property type="match status" value="1"/>
</dbReference>
<reference evidence="7 8" key="1">
    <citation type="journal article" date="2023" name="G3 (Bethesda)">
        <title>A chromosome-length genome assembly and annotation of blackberry (Rubus argutus, cv. 'Hillquist').</title>
        <authorList>
            <person name="Bruna T."/>
            <person name="Aryal R."/>
            <person name="Dudchenko O."/>
            <person name="Sargent D.J."/>
            <person name="Mead D."/>
            <person name="Buti M."/>
            <person name="Cavallini A."/>
            <person name="Hytonen T."/>
            <person name="Andres J."/>
            <person name="Pham M."/>
            <person name="Weisz D."/>
            <person name="Mascagni F."/>
            <person name="Usai G."/>
            <person name="Natali L."/>
            <person name="Bassil N."/>
            <person name="Fernandez G.E."/>
            <person name="Lomsadze A."/>
            <person name="Armour M."/>
            <person name="Olukolu B."/>
            <person name="Poorten T."/>
            <person name="Britton C."/>
            <person name="Davik J."/>
            <person name="Ashrafi H."/>
            <person name="Aiden E.L."/>
            <person name="Borodovsky M."/>
            <person name="Worthington M."/>
        </authorList>
    </citation>
    <scope>NUCLEOTIDE SEQUENCE [LARGE SCALE GENOMIC DNA]</scope>
    <source>
        <strain evidence="7">PI 553951</strain>
    </source>
</reference>
<protein>
    <submittedName>
        <fullName evidence="7">Uncharacterized protein</fullName>
    </submittedName>
</protein>
<dbReference type="PANTHER" id="PTHR11875">
    <property type="entry name" value="TESTIS-SPECIFIC Y-ENCODED PROTEIN"/>
    <property type="match status" value="1"/>
</dbReference>
<dbReference type="GO" id="GO:0005634">
    <property type="term" value="C:nucleus"/>
    <property type="evidence" value="ECO:0007669"/>
    <property type="project" value="UniProtKB-SubCell"/>
</dbReference>
<dbReference type="EMBL" id="JBEDUW010000006">
    <property type="protein sequence ID" value="KAK9923644.1"/>
    <property type="molecule type" value="Genomic_DNA"/>
</dbReference>
<accession>A0AAW1WID5</accession>
<dbReference type="InterPro" id="IPR002164">
    <property type="entry name" value="NAP_family"/>
</dbReference>
<dbReference type="SUPFAM" id="SSF143113">
    <property type="entry name" value="NAP-like"/>
    <property type="match status" value="1"/>
</dbReference>
<dbReference type="Pfam" id="PF00956">
    <property type="entry name" value="NAP"/>
    <property type="match status" value="1"/>
</dbReference>
<keyword evidence="8" id="KW-1185">Reference proteome</keyword>
<organism evidence="7 8">
    <name type="scientific">Rubus argutus</name>
    <name type="common">Southern blackberry</name>
    <dbReference type="NCBI Taxonomy" id="59490"/>
    <lineage>
        <taxon>Eukaryota</taxon>
        <taxon>Viridiplantae</taxon>
        <taxon>Streptophyta</taxon>
        <taxon>Embryophyta</taxon>
        <taxon>Tracheophyta</taxon>
        <taxon>Spermatophyta</taxon>
        <taxon>Magnoliopsida</taxon>
        <taxon>eudicotyledons</taxon>
        <taxon>Gunneridae</taxon>
        <taxon>Pentapetalae</taxon>
        <taxon>rosids</taxon>
        <taxon>fabids</taxon>
        <taxon>Rosales</taxon>
        <taxon>Rosaceae</taxon>
        <taxon>Rosoideae</taxon>
        <taxon>Rosoideae incertae sedis</taxon>
        <taxon>Rubus</taxon>
    </lineage>
</organism>
<evidence type="ECO:0000313" key="8">
    <source>
        <dbReference type="Proteomes" id="UP001457282"/>
    </source>
</evidence>
<proteinExistence type="inferred from homology"/>
<comment type="caution">
    <text evidence="7">The sequence shown here is derived from an EMBL/GenBank/DDBJ whole genome shotgun (WGS) entry which is preliminary data.</text>
</comment>
<feature type="region of interest" description="Disordered" evidence="6">
    <location>
        <begin position="280"/>
        <end position="321"/>
    </location>
</feature>
<dbReference type="FunFam" id="3.30.1120.90:FF:000005">
    <property type="entry name" value="Nucleosome assembly protein11"/>
    <property type="match status" value="1"/>
</dbReference>
<sequence>MSYYRFGLDDYDYDLDPEGRDPALTALKNKYQSFDEQSSMSPKFEKRVEVLRELQGQYTELEKNFFERAALVDKYHKLYEPLYTKRYEIVNGITEVEGVKNEHQEEDKANLEKGVPNFWLSSLKNNKQLLIMKRDEHALKYLKDIKWCRIHNPKGFKLEFLFDPNPYFRNSVLTKTYHMIEHNQPIWRKEIGTEIEWYPGKSLTLNPRKGSKNAKPMTTTEICYSFFKFFKPPQYDDYIDEDMFDMFKTRIEDDHDMGLKIRDKIIPFAISWFTGEAVKRDEFDDDDDEDDDEEVEEEDDKYEKEDAADDNNEEEEDGKRKVYVYISS</sequence>
<dbReference type="GO" id="GO:0006334">
    <property type="term" value="P:nucleosome assembly"/>
    <property type="evidence" value="ECO:0007669"/>
    <property type="project" value="InterPro"/>
</dbReference>
<dbReference type="Proteomes" id="UP001457282">
    <property type="component" value="Unassembled WGS sequence"/>
</dbReference>
<evidence type="ECO:0000256" key="4">
    <source>
        <dbReference type="ARBA" id="ARBA00023242"/>
    </source>
</evidence>
<keyword evidence="4" id="KW-0539">Nucleus</keyword>
<evidence type="ECO:0000256" key="2">
    <source>
        <dbReference type="ARBA" id="ARBA00009947"/>
    </source>
</evidence>
<evidence type="ECO:0000256" key="6">
    <source>
        <dbReference type="SAM" id="MobiDB-lite"/>
    </source>
</evidence>
<dbReference type="GO" id="GO:0042393">
    <property type="term" value="F:histone binding"/>
    <property type="evidence" value="ECO:0007669"/>
    <property type="project" value="UniProtKB-ARBA"/>
</dbReference>
<evidence type="ECO:0000256" key="3">
    <source>
        <dbReference type="ARBA" id="ARBA00023186"/>
    </source>
</evidence>
<dbReference type="AlphaFoldDB" id="A0AAW1WID5"/>
<name>A0AAW1WID5_RUBAR</name>
<feature type="compositionally biased region" description="Acidic residues" evidence="6">
    <location>
        <begin position="283"/>
        <end position="316"/>
    </location>
</feature>
<dbReference type="GO" id="GO:0000724">
    <property type="term" value="P:double-strand break repair via homologous recombination"/>
    <property type="evidence" value="ECO:0007669"/>
    <property type="project" value="UniProtKB-ARBA"/>
</dbReference>
<evidence type="ECO:0000313" key="7">
    <source>
        <dbReference type="EMBL" id="KAK9923644.1"/>
    </source>
</evidence>
<comment type="subcellular location">
    <subcellularLocation>
        <location evidence="1">Nucleus</location>
    </subcellularLocation>
</comment>
<dbReference type="Gene3D" id="3.30.1120.90">
    <property type="entry name" value="Nucleosome assembly protein"/>
    <property type="match status" value="1"/>
</dbReference>
<gene>
    <name evidence="7" type="ORF">M0R45_032051</name>
</gene>
<keyword evidence="3" id="KW-0143">Chaperone</keyword>
<dbReference type="InterPro" id="IPR037231">
    <property type="entry name" value="NAP-like_sf"/>
</dbReference>
<comment type="similarity">
    <text evidence="2 5">Belongs to the nucleosome assembly protein (NAP) family.</text>
</comment>
<evidence type="ECO:0000256" key="1">
    <source>
        <dbReference type="ARBA" id="ARBA00004123"/>
    </source>
</evidence>
<evidence type="ECO:0000256" key="5">
    <source>
        <dbReference type="RuleBase" id="RU003876"/>
    </source>
</evidence>